<dbReference type="RefSeq" id="XP_018330081.1">
    <property type="nucleotide sequence ID" value="XM_018474579.2"/>
</dbReference>
<dbReference type="AlphaFoldDB" id="A0A1W4X1S1"/>
<dbReference type="PANTHER" id="PTHR21551:SF0">
    <property type="entry name" value="PROTEIN ASSOCIATED WITH TOPO II RELATED-1, ISOFORM A"/>
    <property type="match status" value="1"/>
</dbReference>
<dbReference type="GeneID" id="108740296"/>
<proteinExistence type="predicted"/>
<protein>
    <submittedName>
        <fullName evidence="5">Protein PAT1 homolog 1</fullName>
    </submittedName>
</protein>
<feature type="compositionally biased region" description="Low complexity" evidence="3">
    <location>
        <begin position="187"/>
        <end position="202"/>
    </location>
</feature>
<evidence type="ECO:0000313" key="4">
    <source>
        <dbReference type="Proteomes" id="UP000192223"/>
    </source>
</evidence>
<evidence type="ECO:0000313" key="5">
    <source>
        <dbReference type="RefSeq" id="XP_018330081.1"/>
    </source>
</evidence>
<organism evidence="4 5">
    <name type="scientific">Agrilus planipennis</name>
    <name type="common">Emerald ash borer</name>
    <name type="synonym">Agrilus marcopoli</name>
    <dbReference type="NCBI Taxonomy" id="224129"/>
    <lineage>
        <taxon>Eukaryota</taxon>
        <taxon>Metazoa</taxon>
        <taxon>Ecdysozoa</taxon>
        <taxon>Arthropoda</taxon>
        <taxon>Hexapoda</taxon>
        <taxon>Insecta</taxon>
        <taxon>Pterygota</taxon>
        <taxon>Neoptera</taxon>
        <taxon>Endopterygota</taxon>
        <taxon>Coleoptera</taxon>
        <taxon>Polyphaga</taxon>
        <taxon>Elateriformia</taxon>
        <taxon>Buprestoidea</taxon>
        <taxon>Buprestidae</taxon>
        <taxon>Agrilinae</taxon>
        <taxon>Agrilus</taxon>
    </lineage>
</organism>
<dbReference type="OrthoDB" id="8251691at2759"/>
<dbReference type="PANTHER" id="PTHR21551">
    <property type="entry name" value="TOPOISOMERASE II-ASSOCIATED PROTEIN PAT1"/>
    <property type="match status" value="1"/>
</dbReference>
<dbReference type="FunCoup" id="A0A1W4X1S1">
    <property type="interactions" value="822"/>
</dbReference>
<feature type="region of interest" description="Disordered" evidence="3">
    <location>
        <begin position="169"/>
        <end position="230"/>
    </location>
</feature>
<gene>
    <name evidence="5" type="primary">LOC108740296</name>
</gene>
<dbReference type="GO" id="GO:0003723">
    <property type="term" value="F:RNA binding"/>
    <property type="evidence" value="ECO:0007669"/>
    <property type="project" value="TreeGrafter"/>
</dbReference>
<dbReference type="Proteomes" id="UP000192223">
    <property type="component" value="Unplaced"/>
</dbReference>
<dbReference type="STRING" id="224129.A0A1W4X1S1"/>
<dbReference type="CTD" id="42058"/>
<accession>A0A1W4X1S1</accession>
<dbReference type="KEGG" id="apln:108740296"/>
<keyword evidence="2" id="KW-0963">Cytoplasm</keyword>
<sequence>MADTYCGLGAQINNDDAVALPDDDLDCIESDEDYDALNDETFGALEDSSTLDDWEQQHENFAKLAESRKHSDQIEDSLNKLVLDGTEDINSLNKKSIWSFEGSRNGENVLTIFSSLNKNYIDSKKDTESDLLNCSLNNIRPPPGIISQVPKKVISVEELERGLIKNNAKLSQSSTSVHPPLPFPPQHSQLPRPSHLPHSPHQNGPIFQHPMLQHNMPPRPPPGLPHHPHMPLMPPRHPNVPPNPLMHMVPPIPPHFMQGNQIAPPGMMYPGGSQFPVNHPYNFPPPPRNVNSLGYGHPNRNQNNYQNYYQNNRQGRMDPNHNVRQRNSKSMINNINNNGHYGNIVQDEYAGLMSGREKQWLLNIQMLQLNTGTPYFDDYYYTIFKERKARQNKENQPLEQIQRHRRNSERQDSQNHLTPKVYTPLQFENSLGKLQCGSVTAPRKIIDMDVVSMDKESEVGSTVSSRDSRKTKQLLLELEALYSLLLKVEDLRNPMYHANIEKLVELKQKQRLRELETASTTEQKQEILKQLQQDSVITTENQQEVLTKVANGFCLDEKFSSFLAIRKGKMLLLRLLPYLSADLFTTHLSDLWLKVLLSIPTVGRRDTAGDNLLPKLYPYFKKYIQTCNMSNILDIVTNLVESFKLDNSRSTPLSYQGKTPLNFIVANKFGVSALSTMLVRMEYLLSTNDATERQLSDWQNFVEAWCDAVPSFSSSSSSTVATPLESIPTPVFNKHCNRIGELLTTSVKCQLFRKHFVDTE</sequence>
<dbReference type="InterPro" id="IPR039900">
    <property type="entry name" value="Pat1-like"/>
</dbReference>
<feature type="compositionally biased region" description="Pro residues" evidence="3">
    <location>
        <begin position="217"/>
        <end position="230"/>
    </location>
</feature>
<keyword evidence="4" id="KW-1185">Reference proteome</keyword>
<comment type="subcellular location">
    <subcellularLocation>
        <location evidence="1">Cytoplasm</location>
        <location evidence="1">P-body</location>
    </subcellularLocation>
</comment>
<evidence type="ECO:0000256" key="2">
    <source>
        <dbReference type="ARBA" id="ARBA00022490"/>
    </source>
</evidence>
<dbReference type="GO" id="GO:0033962">
    <property type="term" value="P:P-body assembly"/>
    <property type="evidence" value="ECO:0007669"/>
    <property type="project" value="TreeGrafter"/>
</dbReference>
<dbReference type="InParanoid" id="A0A1W4X1S1"/>
<reference evidence="5" key="1">
    <citation type="submission" date="2025-08" db="UniProtKB">
        <authorList>
            <consortium name="RefSeq"/>
        </authorList>
    </citation>
    <scope>IDENTIFICATION</scope>
    <source>
        <tissue evidence="5">Entire body</tissue>
    </source>
</reference>
<dbReference type="GO" id="GO:0000290">
    <property type="term" value="P:deadenylation-dependent decapping of nuclear-transcribed mRNA"/>
    <property type="evidence" value="ECO:0007669"/>
    <property type="project" value="InterPro"/>
</dbReference>
<name>A0A1W4X1S1_AGRPL</name>
<feature type="region of interest" description="Disordered" evidence="3">
    <location>
        <begin position="391"/>
        <end position="416"/>
    </location>
</feature>
<evidence type="ECO:0000256" key="3">
    <source>
        <dbReference type="SAM" id="MobiDB-lite"/>
    </source>
</evidence>
<dbReference type="GO" id="GO:0000932">
    <property type="term" value="C:P-body"/>
    <property type="evidence" value="ECO:0007669"/>
    <property type="project" value="UniProtKB-SubCell"/>
</dbReference>
<evidence type="ECO:0000256" key="1">
    <source>
        <dbReference type="ARBA" id="ARBA00004201"/>
    </source>
</evidence>